<dbReference type="Gene3D" id="3.30.1050.10">
    <property type="entry name" value="SCP2 sterol-binding domain"/>
    <property type="match status" value="2"/>
</dbReference>
<comment type="caution">
    <text evidence="2">The sequence shown here is derived from an EMBL/GenBank/DDBJ whole genome shotgun (WGS) entry which is preliminary data.</text>
</comment>
<keyword evidence="3" id="KW-1185">Reference proteome</keyword>
<evidence type="ECO:0000259" key="1">
    <source>
        <dbReference type="Pfam" id="PF02036"/>
    </source>
</evidence>
<dbReference type="AlphaFoldDB" id="A0A2T9Y9N7"/>
<dbReference type="PANTHER" id="PTHR10094">
    <property type="entry name" value="STEROL CARRIER PROTEIN 2 SCP-2 FAMILY PROTEIN"/>
    <property type="match status" value="1"/>
</dbReference>
<dbReference type="SUPFAM" id="SSF55718">
    <property type="entry name" value="SCP-like"/>
    <property type="match status" value="2"/>
</dbReference>
<feature type="domain" description="SCP2" evidence="1">
    <location>
        <begin position="170"/>
        <end position="274"/>
    </location>
</feature>
<dbReference type="OrthoDB" id="10265837at2759"/>
<sequence>MTNFECAPIFENIKSTLQSLGAEEQTNLVEKGKGNFLFQAEKGDSSHFWLLCLETTPVLLDGGDKAALCKSAKPSVTLILDDSDMSALLCSKLNPTTAFMSGKLKLEGNMMLAMKLQPLLATFAAKTPDTPAAKTPDIPAAKTQGTPAAKTLSKQLLQTISTQISAANAEQLQQLKDKIDSVIQFDLRDSKGSIDSFTLNLSKSVKAQRNNSNIVLQGPANSHKLVAKLTLELLDKDFLGMMNRKLSGQAAYIQGKLKLIGDIFLAMKLDSVFKLLGSTVATKSKL</sequence>
<accession>A0A2T9Y9N7</accession>
<dbReference type="EMBL" id="MBFR01000343">
    <property type="protein sequence ID" value="PVU89042.1"/>
    <property type="molecule type" value="Genomic_DNA"/>
</dbReference>
<evidence type="ECO:0000313" key="3">
    <source>
        <dbReference type="Proteomes" id="UP000245383"/>
    </source>
</evidence>
<reference evidence="2 3" key="1">
    <citation type="journal article" date="2018" name="MBio">
        <title>Comparative Genomics Reveals the Core Gene Toolbox for the Fungus-Insect Symbiosis.</title>
        <authorList>
            <person name="Wang Y."/>
            <person name="Stata M."/>
            <person name="Wang W."/>
            <person name="Stajich J.E."/>
            <person name="White M.M."/>
            <person name="Moncalvo J.M."/>
        </authorList>
    </citation>
    <scope>NUCLEOTIDE SEQUENCE [LARGE SCALE GENOMIC DNA]</scope>
    <source>
        <strain evidence="2 3">SWE-8-4</strain>
    </source>
</reference>
<dbReference type="Pfam" id="PF02036">
    <property type="entry name" value="SCP2"/>
    <property type="match status" value="2"/>
</dbReference>
<name>A0A2T9Y9N7_9FUNG</name>
<evidence type="ECO:0000313" key="2">
    <source>
        <dbReference type="EMBL" id="PVU89042.1"/>
    </source>
</evidence>
<dbReference type="InterPro" id="IPR036527">
    <property type="entry name" value="SCP2_sterol-bd_dom_sf"/>
</dbReference>
<dbReference type="Proteomes" id="UP000245383">
    <property type="component" value="Unassembled WGS sequence"/>
</dbReference>
<organism evidence="2 3">
    <name type="scientific">Smittium simulii</name>
    <dbReference type="NCBI Taxonomy" id="133385"/>
    <lineage>
        <taxon>Eukaryota</taxon>
        <taxon>Fungi</taxon>
        <taxon>Fungi incertae sedis</taxon>
        <taxon>Zoopagomycota</taxon>
        <taxon>Kickxellomycotina</taxon>
        <taxon>Harpellomycetes</taxon>
        <taxon>Harpellales</taxon>
        <taxon>Legeriomycetaceae</taxon>
        <taxon>Smittium</taxon>
    </lineage>
</organism>
<dbReference type="STRING" id="133385.A0A2T9Y9N7"/>
<feature type="domain" description="SCP2" evidence="1">
    <location>
        <begin position="23"/>
        <end position="120"/>
    </location>
</feature>
<protein>
    <recommendedName>
        <fullName evidence="1">SCP2 domain-containing protein</fullName>
    </recommendedName>
</protein>
<dbReference type="PANTHER" id="PTHR10094:SF25">
    <property type="entry name" value="SCP2 STEROL-BINDING DOMAIN-CONTAINING PROTEIN 1"/>
    <property type="match status" value="1"/>
</dbReference>
<dbReference type="GO" id="GO:0005829">
    <property type="term" value="C:cytosol"/>
    <property type="evidence" value="ECO:0007669"/>
    <property type="project" value="TreeGrafter"/>
</dbReference>
<proteinExistence type="predicted"/>
<gene>
    <name evidence="2" type="ORF">BB561_005585</name>
</gene>
<dbReference type="InterPro" id="IPR003033">
    <property type="entry name" value="SCP2_sterol-bd_dom"/>
</dbReference>